<accession>A0A814RQ83</accession>
<keyword evidence="2" id="KW-1185">Reference proteome</keyword>
<feature type="non-terminal residue" evidence="1">
    <location>
        <position position="140"/>
    </location>
</feature>
<dbReference type="AlphaFoldDB" id="A0A814RQ83"/>
<comment type="caution">
    <text evidence="1">The sequence shown here is derived from an EMBL/GenBank/DDBJ whole genome shotgun (WGS) entry which is preliminary data.</text>
</comment>
<protein>
    <submittedName>
        <fullName evidence="1">Uncharacterized protein</fullName>
    </submittedName>
</protein>
<reference evidence="1" key="1">
    <citation type="submission" date="2021-02" db="EMBL/GenBank/DDBJ databases">
        <authorList>
            <person name="Nowell W R."/>
        </authorList>
    </citation>
    <scope>NUCLEOTIDE SEQUENCE</scope>
    <source>
        <strain evidence="1">Ploen Becks lab</strain>
    </source>
</reference>
<gene>
    <name evidence="1" type="ORF">OXX778_LOCUS22732</name>
</gene>
<organism evidence="1 2">
    <name type="scientific">Brachionus calyciflorus</name>
    <dbReference type="NCBI Taxonomy" id="104777"/>
    <lineage>
        <taxon>Eukaryota</taxon>
        <taxon>Metazoa</taxon>
        <taxon>Spiralia</taxon>
        <taxon>Gnathifera</taxon>
        <taxon>Rotifera</taxon>
        <taxon>Eurotatoria</taxon>
        <taxon>Monogononta</taxon>
        <taxon>Pseudotrocha</taxon>
        <taxon>Ploima</taxon>
        <taxon>Brachionidae</taxon>
        <taxon>Brachionus</taxon>
    </lineage>
</organism>
<proteinExistence type="predicted"/>
<sequence>MSIVQARNPNLRSNSGRTCTLFAVTVKYTTKSKSEVYNVLERICSRLLVSEESHFNYESHHHIFIRAIDRLTTFQIFNIINRIYDKPILITGPELDLKEEINGVQVQTVRNETNYLKYITKSDCDPLFKGISESQLSFYY</sequence>
<name>A0A814RQ83_9BILA</name>
<feature type="non-terminal residue" evidence="1">
    <location>
        <position position="1"/>
    </location>
</feature>
<dbReference type="Proteomes" id="UP000663879">
    <property type="component" value="Unassembled WGS sequence"/>
</dbReference>
<evidence type="ECO:0000313" key="2">
    <source>
        <dbReference type="Proteomes" id="UP000663879"/>
    </source>
</evidence>
<evidence type="ECO:0000313" key="1">
    <source>
        <dbReference type="EMBL" id="CAF1137006.1"/>
    </source>
</evidence>
<dbReference type="EMBL" id="CAJNOC010010144">
    <property type="protein sequence ID" value="CAF1137006.1"/>
    <property type="molecule type" value="Genomic_DNA"/>
</dbReference>